<keyword evidence="1" id="KW-0472">Membrane</keyword>
<keyword evidence="1" id="KW-1133">Transmembrane helix</keyword>
<proteinExistence type="predicted"/>
<sequence>MYVFRSHSHSFSNSPSTFPLLSTAFVSFRFMHIMYLTFLDRRMTMLVLVPTFLFLHGWHPCKRFRSGLY</sequence>
<feature type="transmembrane region" description="Helical" evidence="1">
    <location>
        <begin position="20"/>
        <end position="38"/>
    </location>
</feature>
<reference evidence="2 3" key="1">
    <citation type="submission" date="2014-04" db="EMBL/GenBank/DDBJ databases">
        <authorList>
            <consortium name="DOE Joint Genome Institute"/>
            <person name="Kuo A."/>
            <person name="Girlanda M."/>
            <person name="Perotto S."/>
            <person name="Kohler A."/>
            <person name="Nagy L.G."/>
            <person name="Floudas D."/>
            <person name="Copeland A."/>
            <person name="Barry K.W."/>
            <person name="Cichocki N."/>
            <person name="Veneault-Fourrey C."/>
            <person name="LaButti K."/>
            <person name="Lindquist E.A."/>
            <person name="Lipzen A."/>
            <person name="Lundell T."/>
            <person name="Morin E."/>
            <person name="Murat C."/>
            <person name="Sun H."/>
            <person name="Tunlid A."/>
            <person name="Henrissat B."/>
            <person name="Grigoriev I.V."/>
            <person name="Hibbett D.S."/>
            <person name="Martin F."/>
            <person name="Nordberg H.P."/>
            <person name="Cantor M.N."/>
            <person name="Hua S.X."/>
        </authorList>
    </citation>
    <scope>NUCLEOTIDE SEQUENCE [LARGE SCALE GENOMIC DNA]</scope>
    <source>
        <strain evidence="2 3">MUT 4182</strain>
    </source>
</reference>
<dbReference type="AlphaFoldDB" id="A0A0C3LKF5"/>
<dbReference type="Proteomes" id="UP000054248">
    <property type="component" value="Unassembled WGS sequence"/>
</dbReference>
<dbReference type="HOGENOM" id="CLU_2777740_0_0_1"/>
<protein>
    <submittedName>
        <fullName evidence="2">Uncharacterized protein</fullName>
    </submittedName>
</protein>
<evidence type="ECO:0000313" key="2">
    <source>
        <dbReference type="EMBL" id="KIO34603.1"/>
    </source>
</evidence>
<dbReference type="EMBL" id="KN822942">
    <property type="protein sequence ID" value="KIO34603.1"/>
    <property type="molecule type" value="Genomic_DNA"/>
</dbReference>
<reference evidence="3" key="2">
    <citation type="submission" date="2015-01" db="EMBL/GenBank/DDBJ databases">
        <title>Evolutionary Origins and Diversification of the Mycorrhizal Mutualists.</title>
        <authorList>
            <consortium name="DOE Joint Genome Institute"/>
            <consortium name="Mycorrhizal Genomics Consortium"/>
            <person name="Kohler A."/>
            <person name="Kuo A."/>
            <person name="Nagy L.G."/>
            <person name="Floudas D."/>
            <person name="Copeland A."/>
            <person name="Barry K.W."/>
            <person name="Cichocki N."/>
            <person name="Veneault-Fourrey C."/>
            <person name="LaButti K."/>
            <person name="Lindquist E.A."/>
            <person name="Lipzen A."/>
            <person name="Lundell T."/>
            <person name="Morin E."/>
            <person name="Murat C."/>
            <person name="Riley R."/>
            <person name="Ohm R."/>
            <person name="Sun H."/>
            <person name="Tunlid A."/>
            <person name="Henrissat B."/>
            <person name="Grigoriev I.V."/>
            <person name="Hibbett D.S."/>
            <person name="Martin F."/>
        </authorList>
    </citation>
    <scope>NUCLEOTIDE SEQUENCE [LARGE SCALE GENOMIC DNA]</scope>
    <source>
        <strain evidence="3">MUT 4182</strain>
    </source>
</reference>
<keyword evidence="1" id="KW-0812">Transmembrane</keyword>
<organism evidence="2 3">
    <name type="scientific">Tulasnella calospora MUT 4182</name>
    <dbReference type="NCBI Taxonomy" id="1051891"/>
    <lineage>
        <taxon>Eukaryota</taxon>
        <taxon>Fungi</taxon>
        <taxon>Dikarya</taxon>
        <taxon>Basidiomycota</taxon>
        <taxon>Agaricomycotina</taxon>
        <taxon>Agaricomycetes</taxon>
        <taxon>Cantharellales</taxon>
        <taxon>Tulasnellaceae</taxon>
        <taxon>Tulasnella</taxon>
    </lineage>
</organism>
<accession>A0A0C3LKF5</accession>
<keyword evidence="3" id="KW-1185">Reference proteome</keyword>
<gene>
    <name evidence="2" type="ORF">M407DRAFT_88503</name>
</gene>
<evidence type="ECO:0000256" key="1">
    <source>
        <dbReference type="SAM" id="Phobius"/>
    </source>
</evidence>
<name>A0A0C3LKF5_9AGAM</name>
<evidence type="ECO:0000313" key="3">
    <source>
        <dbReference type="Proteomes" id="UP000054248"/>
    </source>
</evidence>